<keyword evidence="5" id="KW-0539">Nucleus</keyword>
<feature type="domain" description="BZIP" evidence="7">
    <location>
        <begin position="129"/>
        <end position="192"/>
    </location>
</feature>
<feature type="non-terminal residue" evidence="8">
    <location>
        <position position="233"/>
    </location>
</feature>
<keyword evidence="3" id="KW-0238">DNA-binding</keyword>
<dbReference type="PANTHER" id="PTHR13044:SF14">
    <property type="entry name" value="CRYPTOCEPHAL, ISOFORM A"/>
    <property type="match status" value="1"/>
</dbReference>
<keyword evidence="4" id="KW-0804">Transcription</keyword>
<name>A0A6A6RFL7_9PEZI</name>
<dbReference type="Gene3D" id="1.20.5.170">
    <property type="match status" value="1"/>
</dbReference>
<reference evidence="8" key="1">
    <citation type="journal article" date="2020" name="Stud. Mycol.">
        <title>101 Dothideomycetes genomes: a test case for predicting lifestyles and emergence of pathogens.</title>
        <authorList>
            <person name="Haridas S."/>
            <person name="Albert R."/>
            <person name="Binder M."/>
            <person name="Bloem J."/>
            <person name="Labutti K."/>
            <person name="Salamov A."/>
            <person name="Andreopoulos B."/>
            <person name="Baker S."/>
            <person name="Barry K."/>
            <person name="Bills G."/>
            <person name="Bluhm B."/>
            <person name="Cannon C."/>
            <person name="Castanera R."/>
            <person name="Culley D."/>
            <person name="Daum C."/>
            <person name="Ezra D."/>
            <person name="Gonzalez J."/>
            <person name="Henrissat B."/>
            <person name="Kuo A."/>
            <person name="Liang C."/>
            <person name="Lipzen A."/>
            <person name="Lutzoni F."/>
            <person name="Magnuson J."/>
            <person name="Mondo S."/>
            <person name="Nolan M."/>
            <person name="Ohm R."/>
            <person name="Pangilinan J."/>
            <person name="Park H.-J."/>
            <person name="Ramirez L."/>
            <person name="Alfaro M."/>
            <person name="Sun H."/>
            <person name="Tritt A."/>
            <person name="Yoshinaga Y."/>
            <person name="Zwiers L.-H."/>
            <person name="Turgeon B."/>
            <person name="Goodwin S."/>
            <person name="Spatafora J."/>
            <person name="Crous P."/>
            <person name="Grigoriev I."/>
        </authorList>
    </citation>
    <scope>NUCLEOTIDE SEQUENCE</scope>
    <source>
        <strain evidence="8">CBS 269.34</strain>
    </source>
</reference>
<feature type="compositionally biased region" description="Basic and acidic residues" evidence="6">
    <location>
        <begin position="209"/>
        <end position="222"/>
    </location>
</feature>
<feature type="compositionally biased region" description="Pro residues" evidence="6">
    <location>
        <begin position="89"/>
        <end position="99"/>
    </location>
</feature>
<evidence type="ECO:0000256" key="4">
    <source>
        <dbReference type="ARBA" id="ARBA00023163"/>
    </source>
</evidence>
<keyword evidence="9" id="KW-1185">Reference proteome</keyword>
<feature type="compositionally biased region" description="Pro residues" evidence="6">
    <location>
        <begin position="15"/>
        <end position="24"/>
    </location>
</feature>
<dbReference type="PROSITE" id="PS00036">
    <property type="entry name" value="BZIP_BASIC"/>
    <property type="match status" value="1"/>
</dbReference>
<dbReference type="GO" id="GO:0005634">
    <property type="term" value="C:nucleus"/>
    <property type="evidence" value="ECO:0007669"/>
    <property type="project" value="UniProtKB-SubCell"/>
</dbReference>
<dbReference type="AlphaFoldDB" id="A0A6A6RFL7"/>
<evidence type="ECO:0000313" key="8">
    <source>
        <dbReference type="EMBL" id="KAF2502533.1"/>
    </source>
</evidence>
<dbReference type="Pfam" id="PF07716">
    <property type="entry name" value="bZIP_2"/>
    <property type="match status" value="1"/>
</dbReference>
<dbReference type="InterPro" id="IPR004827">
    <property type="entry name" value="bZIP"/>
</dbReference>
<dbReference type="Proteomes" id="UP000799750">
    <property type="component" value="Unassembled WGS sequence"/>
</dbReference>
<dbReference type="InterPro" id="IPR046347">
    <property type="entry name" value="bZIP_sf"/>
</dbReference>
<feature type="compositionally biased region" description="Basic and acidic residues" evidence="6">
    <location>
        <begin position="123"/>
        <end position="136"/>
    </location>
</feature>
<dbReference type="GO" id="GO:0001228">
    <property type="term" value="F:DNA-binding transcription activator activity, RNA polymerase II-specific"/>
    <property type="evidence" value="ECO:0007669"/>
    <property type="project" value="TreeGrafter"/>
</dbReference>
<evidence type="ECO:0000259" key="7">
    <source>
        <dbReference type="PROSITE" id="PS50217"/>
    </source>
</evidence>
<evidence type="ECO:0000256" key="2">
    <source>
        <dbReference type="ARBA" id="ARBA00023015"/>
    </source>
</evidence>
<feature type="region of interest" description="Disordered" evidence="6">
    <location>
        <begin position="189"/>
        <end position="233"/>
    </location>
</feature>
<evidence type="ECO:0000256" key="6">
    <source>
        <dbReference type="SAM" id="MobiDB-lite"/>
    </source>
</evidence>
<dbReference type="EMBL" id="MU004181">
    <property type="protein sequence ID" value="KAF2502533.1"/>
    <property type="molecule type" value="Genomic_DNA"/>
</dbReference>
<accession>A0A6A6RFL7</accession>
<dbReference type="GO" id="GO:0000977">
    <property type="term" value="F:RNA polymerase II transcription regulatory region sequence-specific DNA binding"/>
    <property type="evidence" value="ECO:0007669"/>
    <property type="project" value="TreeGrafter"/>
</dbReference>
<keyword evidence="2" id="KW-0805">Transcription regulation</keyword>
<dbReference type="PROSITE" id="PS50217">
    <property type="entry name" value="BZIP"/>
    <property type="match status" value="1"/>
</dbReference>
<comment type="subcellular location">
    <subcellularLocation>
        <location evidence="1">Nucleus</location>
    </subcellularLocation>
</comment>
<gene>
    <name evidence="8" type="ORF">BU16DRAFT_521249</name>
</gene>
<protein>
    <recommendedName>
        <fullName evidence="7">BZIP domain-containing protein</fullName>
    </recommendedName>
</protein>
<organism evidence="8 9">
    <name type="scientific">Lophium mytilinum</name>
    <dbReference type="NCBI Taxonomy" id="390894"/>
    <lineage>
        <taxon>Eukaryota</taxon>
        <taxon>Fungi</taxon>
        <taxon>Dikarya</taxon>
        <taxon>Ascomycota</taxon>
        <taxon>Pezizomycotina</taxon>
        <taxon>Dothideomycetes</taxon>
        <taxon>Pleosporomycetidae</taxon>
        <taxon>Mytilinidiales</taxon>
        <taxon>Mytilinidiaceae</taxon>
        <taxon>Lophium</taxon>
    </lineage>
</organism>
<dbReference type="OrthoDB" id="1939598at2759"/>
<evidence type="ECO:0000256" key="3">
    <source>
        <dbReference type="ARBA" id="ARBA00023125"/>
    </source>
</evidence>
<feature type="compositionally biased region" description="Polar residues" evidence="6">
    <location>
        <begin position="62"/>
        <end position="81"/>
    </location>
</feature>
<dbReference type="PANTHER" id="PTHR13044">
    <property type="entry name" value="ACTIVATING TRANSCRIPTION FACTOR ATF 4/5"/>
    <property type="match status" value="1"/>
</dbReference>
<evidence type="ECO:0000256" key="1">
    <source>
        <dbReference type="ARBA" id="ARBA00004123"/>
    </source>
</evidence>
<proteinExistence type="predicted"/>
<feature type="region of interest" description="Disordered" evidence="6">
    <location>
        <begin position="1"/>
        <end position="36"/>
    </location>
</feature>
<evidence type="ECO:0000313" key="9">
    <source>
        <dbReference type="Proteomes" id="UP000799750"/>
    </source>
</evidence>
<dbReference type="SUPFAM" id="SSF57959">
    <property type="entry name" value="Leucine zipper domain"/>
    <property type="match status" value="1"/>
</dbReference>
<dbReference type="CDD" id="cd14705">
    <property type="entry name" value="bZIP_Zip1"/>
    <property type="match status" value="1"/>
</dbReference>
<sequence length="233" mass="26080">MFSNNEYYNYDPDGIPGPPPPLPYQPARDEHTRRQNAPFEAFPERQLTDDFSQFHVAPADMAQSSHQPRQPQLSTLPSAGMSNYAVPMSPSPSSPPPISPDYDQMTTKWRNPILPSDPNLAHPLDDASRASEEAKRLRNTAASARFRAKKKHREMELERMAQEKADRAAELESKVSQLEMENNFLKALLTEKNDKTKGHGGGTRKGKKVERNAGERSTRGHTDGVGTDDEEVD</sequence>
<feature type="region of interest" description="Disordered" evidence="6">
    <location>
        <begin position="59"/>
        <end position="154"/>
    </location>
</feature>
<evidence type="ECO:0000256" key="5">
    <source>
        <dbReference type="ARBA" id="ARBA00023242"/>
    </source>
</evidence>